<dbReference type="AlphaFoldDB" id="A0A2P8CCT5"/>
<reference evidence="1 4" key="2">
    <citation type="submission" date="2019-10" db="EMBL/GenBank/DDBJ databases">
        <title>Prolixibacter strains distinguished by the presence of nitrate reductase genes were adept at nitrate-dependent anaerobic corrosion of metallic iron and carbon steel.</title>
        <authorList>
            <person name="Iino T."/>
            <person name="Shono N."/>
            <person name="Ito K."/>
            <person name="Nakamura R."/>
            <person name="Sueoka K."/>
            <person name="Harayama S."/>
            <person name="Ohkuma M."/>
        </authorList>
    </citation>
    <scope>NUCLEOTIDE SEQUENCE [LARGE SCALE GENOMIC DNA]</scope>
    <source>
        <strain evidence="1 4">MIC1-1</strain>
    </source>
</reference>
<dbReference type="EMBL" id="PYGC01000005">
    <property type="protein sequence ID" value="PSK82788.1"/>
    <property type="molecule type" value="Genomic_DNA"/>
</dbReference>
<dbReference type="EMBL" id="BLAU01000001">
    <property type="protein sequence ID" value="GET21396.1"/>
    <property type="molecule type" value="Genomic_DNA"/>
</dbReference>
<dbReference type="Proteomes" id="UP000396862">
    <property type="component" value="Unassembled WGS sequence"/>
</dbReference>
<accession>A0A2P8CCT5</accession>
<dbReference type="OrthoDB" id="2295218at2"/>
<keyword evidence="4" id="KW-1185">Reference proteome</keyword>
<organism evidence="2 3">
    <name type="scientific">Prolixibacter denitrificans</name>
    <dbReference type="NCBI Taxonomy" id="1541063"/>
    <lineage>
        <taxon>Bacteria</taxon>
        <taxon>Pseudomonadati</taxon>
        <taxon>Bacteroidota</taxon>
        <taxon>Bacteroidia</taxon>
        <taxon>Marinilabiliales</taxon>
        <taxon>Prolixibacteraceae</taxon>
        <taxon>Prolixibacter</taxon>
    </lineage>
</organism>
<comment type="caution">
    <text evidence="2">The sequence shown here is derived from an EMBL/GenBank/DDBJ whole genome shotgun (WGS) entry which is preliminary data.</text>
</comment>
<evidence type="ECO:0000313" key="4">
    <source>
        <dbReference type="Proteomes" id="UP000396862"/>
    </source>
</evidence>
<evidence type="ECO:0000313" key="1">
    <source>
        <dbReference type="EMBL" id="GET21396.1"/>
    </source>
</evidence>
<gene>
    <name evidence="2" type="ORF">CLV93_105180</name>
    <name evidence="1" type="ORF">JCM18694_16420</name>
</gene>
<protein>
    <submittedName>
        <fullName evidence="2">Uncharacterized protein</fullName>
    </submittedName>
</protein>
<sequence>MSNVTTDILDELKSDELSSWAVWNEDGNNTLDFFQSKLDILHSRFVFLGLNRSNGAERKEHTPFRNFHAERHVGDNRLKKIIQDEALENLVGSFMTDLTIEVQTDSSKVKVNEESAINRLKEKLSLMPCRQRSIICFGEKVFESICGALKVGIGEIIELPEFLLKKAVVQVAGENWTIYRVWHYSNYGRYLHKSEEELPKQLRYVNTHEANE</sequence>
<reference evidence="2 3" key="1">
    <citation type="submission" date="2018-03" db="EMBL/GenBank/DDBJ databases">
        <title>Genomic Encyclopedia of Archaeal and Bacterial Type Strains, Phase II (KMG-II): from individual species to whole genera.</title>
        <authorList>
            <person name="Goeker M."/>
        </authorList>
    </citation>
    <scope>NUCLEOTIDE SEQUENCE [LARGE SCALE GENOMIC DNA]</scope>
    <source>
        <strain evidence="2 3">DSM 27267</strain>
    </source>
</reference>
<dbReference type="RefSeq" id="WP_106542383.1">
    <property type="nucleotide sequence ID" value="NZ_BLAU01000001.1"/>
</dbReference>
<dbReference type="Proteomes" id="UP000240621">
    <property type="component" value="Unassembled WGS sequence"/>
</dbReference>
<name>A0A2P8CCT5_9BACT</name>
<proteinExistence type="predicted"/>
<evidence type="ECO:0000313" key="3">
    <source>
        <dbReference type="Proteomes" id="UP000240621"/>
    </source>
</evidence>
<evidence type="ECO:0000313" key="2">
    <source>
        <dbReference type="EMBL" id="PSK82788.1"/>
    </source>
</evidence>